<evidence type="ECO:0000313" key="2">
    <source>
        <dbReference type="Proteomes" id="UP001302602"/>
    </source>
</evidence>
<dbReference type="Proteomes" id="UP001302602">
    <property type="component" value="Unassembled WGS sequence"/>
</dbReference>
<dbReference type="RefSeq" id="XP_062651114.1">
    <property type="nucleotide sequence ID" value="XM_062786217.1"/>
</dbReference>
<sequence length="125" mass="13364">MGLCAMQQILHKDINPCCLPLCRAVSPFIATPVQSIGDSVSVTAPKALHRAGGDATRAQSKSLTSYDFDGAMSEREWGASVAGASNGELSTHCQCQAQVLIQAISPSSLMPARVRYSWGRRLRCL</sequence>
<protein>
    <submittedName>
        <fullName evidence="1">Uncharacterized protein</fullName>
    </submittedName>
</protein>
<dbReference type="AlphaFoldDB" id="A0AAN6Z7D3"/>
<organism evidence="1 2">
    <name type="scientific">Parathielavia appendiculata</name>
    <dbReference type="NCBI Taxonomy" id="2587402"/>
    <lineage>
        <taxon>Eukaryota</taxon>
        <taxon>Fungi</taxon>
        <taxon>Dikarya</taxon>
        <taxon>Ascomycota</taxon>
        <taxon>Pezizomycotina</taxon>
        <taxon>Sordariomycetes</taxon>
        <taxon>Sordariomycetidae</taxon>
        <taxon>Sordariales</taxon>
        <taxon>Chaetomiaceae</taxon>
        <taxon>Parathielavia</taxon>
    </lineage>
</organism>
<name>A0AAN6Z7D3_9PEZI</name>
<reference evidence="1" key="2">
    <citation type="submission" date="2023-05" db="EMBL/GenBank/DDBJ databases">
        <authorList>
            <consortium name="Lawrence Berkeley National Laboratory"/>
            <person name="Steindorff A."/>
            <person name="Hensen N."/>
            <person name="Bonometti L."/>
            <person name="Westerberg I."/>
            <person name="Brannstrom I.O."/>
            <person name="Guillou S."/>
            <person name="Cros-Aarteil S."/>
            <person name="Calhoun S."/>
            <person name="Haridas S."/>
            <person name="Kuo A."/>
            <person name="Mondo S."/>
            <person name="Pangilinan J."/>
            <person name="Riley R."/>
            <person name="Labutti K."/>
            <person name="Andreopoulos B."/>
            <person name="Lipzen A."/>
            <person name="Chen C."/>
            <person name="Yanf M."/>
            <person name="Daum C."/>
            <person name="Ng V."/>
            <person name="Clum A."/>
            <person name="Ohm R."/>
            <person name="Martin F."/>
            <person name="Silar P."/>
            <person name="Natvig D."/>
            <person name="Lalanne C."/>
            <person name="Gautier V."/>
            <person name="Ament-Velasquez S.L."/>
            <person name="Kruys A."/>
            <person name="Hutchinson M.I."/>
            <person name="Powell A.J."/>
            <person name="Barry K."/>
            <person name="Miller A.N."/>
            <person name="Grigoriev I.V."/>
            <person name="Debuchy R."/>
            <person name="Gladieux P."/>
            <person name="Thoren M.H."/>
            <person name="Johannesson H."/>
        </authorList>
    </citation>
    <scope>NUCLEOTIDE SEQUENCE</scope>
    <source>
        <strain evidence="1">CBS 731.68</strain>
    </source>
</reference>
<gene>
    <name evidence="1" type="ORF">N657DRAFT_206378</name>
</gene>
<proteinExistence type="predicted"/>
<comment type="caution">
    <text evidence="1">The sequence shown here is derived from an EMBL/GenBank/DDBJ whole genome shotgun (WGS) entry which is preliminary data.</text>
</comment>
<dbReference type="EMBL" id="MU853224">
    <property type="protein sequence ID" value="KAK4127343.1"/>
    <property type="molecule type" value="Genomic_DNA"/>
</dbReference>
<keyword evidence="2" id="KW-1185">Reference proteome</keyword>
<evidence type="ECO:0000313" key="1">
    <source>
        <dbReference type="EMBL" id="KAK4127343.1"/>
    </source>
</evidence>
<reference evidence="1" key="1">
    <citation type="journal article" date="2023" name="Mol. Phylogenet. Evol.">
        <title>Genome-scale phylogeny and comparative genomics of the fungal order Sordariales.</title>
        <authorList>
            <person name="Hensen N."/>
            <person name="Bonometti L."/>
            <person name="Westerberg I."/>
            <person name="Brannstrom I.O."/>
            <person name="Guillou S."/>
            <person name="Cros-Aarteil S."/>
            <person name="Calhoun S."/>
            <person name="Haridas S."/>
            <person name="Kuo A."/>
            <person name="Mondo S."/>
            <person name="Pangilinan J."/>
            <person name="Riley R."/>
            <person name="LaButti K."/>
            <person name="Andreopoulos B."/>
            <person name="Lipzen A."/>
            <person name="Chen C."/>
            <person name="Yan M."/>
            <person name="Daum C."/>
            <person name="Ng V."/>
            <person name="Clum A."/>
            <person name="Steindorff A."/>
            <person name="Ohm R.A."/>
            <person name="Martin F."/>
            <person name="Silar P."/>
            <person name="Natvig D.O."/>
            <person name="Lalanne C."/>
            <person name="Gautier V."/>
            <person name="Ament-Velasquez S.L."/>
            <person name="Kruys A."/>
            <person name="Hutchinson M.I."/>
            <person name="Powell A.J."/>
            <person name="Barry K."/>
            <person name="Miller A.N."/>
            <person name="Grigoriev I.V."/>
            <person name="Debuchy R."/>
            <person name="Gladieux P."/>
            <person name="Hiltunen Thoren M."/>
            <person name="Johannesson H."/>
        </authorList>
    </citation>
    <scope>NUCLEOTIDE SEQUENCE</scope>
    <source>
        <strain evidence="1">CBS 731.68</strain>
    </source>
</reference>
<dbReference type="GeneID" id="87822983"/>
<accession>A0AAN6Z7D3</accession>